<dbReference type="RefSeq" id="WP_122130015.1">
    <property type="nucleotide sequence ID" value="NZ_CP033230.1"/>
</dbReference>
<proteinExistence type="predicted"/>
<dbReference type="EMBL" id="CP033230">
    <property type="protein sequence ID" value="AYO80257.1"/>
    <property type="molecule type" value="Genomic_DNA"/>
</dbReference>
<reference evidence="1 2" key="1">
    <citation type="submission" date="2018-10" db="EMBL/GenBank/DDBJ databases">
        <title>Characterization and genome analysis of a novel bacterium Sphingobium yanoikuyae SJTF8 capable of degrading PAHs.</title>
        <authorList>
            <person name="Yin C."/>
            <person name="Xiong W."/>
            <person name="Liang R."/>
        </authorList>
    </citation>
    <scope>NUCLEOTIDE SEQUENCE [LARGE SCALE GENOMIC DNA]</scope>
    <source>
        <strain evidence="1 2">SJTF8</strain>
    </source>
</reference>
<name>A0A3G2UXX0_SPHYA</name>
<evidence type="ECO:0000313" key="2">
    <source>
        <dbReference type="Proteomes" id="UP000280708"/>
    </source>
</evidence>
<dbReference type="Proteomes" id="UP000280708">
    <property type="component" value="Chromosome"/>
</dbReference>
<protein>
    <submittedName>
        <fullName evidence="1">Uncharacterized protein</fullName>
    </submittedName>
</protein>
<organism evidence="1 2">
    <name type="scientific">Sphingobium yanoikuyae</name>
    <name type="common">Sphingomonas yanoikuyae</name>
    <dbReference type="NCBI Taxonomy" id="13690"/>
    <lineage>
        <taxon>Bacteria</taxon>
        <taxon>Pseudomonadati</taxon>
        <taxon>Pseudomonadota</taxon>
        <taxon>Alphaproteobacteria</taxon>
        <taxon>Sphingomonadales</taxon>
        <taxon>Sphingomonadaceae</taxon>
        <taxon>Sphingobium</taxon>
    </lineage>
</organism>
<sequence length="225" mass="25513">MPRILELCEDFAERFAFEPSKVAGIAKTLRDAGLIKAGPRGVNAPPATSLDAVRILLAMMLRVKHHEAAEAVRLFGSFVPITGEAFQIAGRPAVNFEEGFVRVLDWCAFPFDGSDRARDYFEPHNFEISILRDHVMAQITILRERFDDKGDELDPEERNFGFCHSEYGDFETAIKEGRSISTANMRNAMRRYRSGFHEVPNLRREDLIAIAQVIAGHQPLHWVIE</sequence>
<gene>
    <name evidence="1" type="ORF">EBF16_27375</name>
</gene>
<accession>A0A3G2UXX0</accession>
<dbReference type="AlphaFoldDB" id="A0A3G2UXX0"/>
<evidence type="ECO:0000313" key="1">
    <source>
        <dbReference type="EMBL" id="AYO80257.1"/>
    </source>
</evidence>